<dbReference type="AlphaFoldDB" id="A0A0D9QGP9"/>
<keyword evidence="2" id="KW-1185">Reference proteome</keyword>
<evidence type="ECO:0000313" key="1">
    <source>
        <dbReference type="EMBL" id="KJP84901.1"/>
    </source>
</evidence>
<evidence type="ECO:0008006" key="3">
    <source>
        <dbReference type="Google" id="ProtNLM"/>
    </source>
</evidence>
<reference evidence="1 2" key="1">
    <citation type="submission" date="2014-03" db="EMBL/GenBank/DDBJ databases">
        <title>The Genome Sequence of Plasmodium fragile nilgiri.</title>
        <authorList>
            <consortium name="The Broad Institute Genomics Platform"/>
            <consortium name="The Broad Institute Genome Sequencing Center for Infectious Disease"/>
            <person name="Neafsey D."/>
            <person name="Duraisingh M."/>
            <person name="Young S.K."/>
            <person name="Zeng Q."/>
            <person name="Gargeya S."/>
            <person name="Abouelleil A."/>
            <person name="Alvarado L."/>
            <person name="Chapman S.B."/>
            <person name="Gainer-Dewar J."/>
            <person name="Goldberg J."/>
            <person name="Griggs A."/>
            <person name="Gujja S."/>
            <person name="Hansen M."/>
            <person name="Howarth C."/>
            <person name="Imamovic A."/>
            <person name="Larimer J."/>
            <person name="Pearson M."/>
            <person name="Poon T.W."/>
            <person name="Priest M."/>
            <person name="Roberts A."/>
            <person name="Saif S."/>
            <person name="Shea T."/>
            <person name="Sykes S."/>
            <person name="Wortman J."/>
            <person name="Nusbaum C."/>
            <person name="Birren B."/>
        </authorList>
    </citation>
    <scope>NUCLEOTIDE SEQUENCE [LARGE SCALE GENOMIC DNA]</scope>
    <source>
        <strain evidence="2">nilgiri</strain>
    </source>
</reference>
<proteinExistence type="predicted"/>
<protein>
    <recommendedName>
        <fullName evidence="3">Schizont-infected cell agglutination C-terminal domain-containing protein</fullName>
    </recommendedName>
</protein>
<sequence>MQRQKLDLWKQWVAKQHALMNIYGEEAWFQHLLNNVQEATVPQTREIPRVAKHLELEKAMAAEHVLRVRNVPRKQLHHPPHMKKPLTTKIWILILALVIEHCELESRLQDKEYYVDDLLQTC</sequence>
<dbReference type="Proteomes" id="UP000054561">
    <property type="component" value="Unassembled WGS sequence"/>
</dbReference>
<dbReference type="GeneID" id="24270785"/>
<organism evidence="1 2">
    <name type="scientific">Plasmodium fragile</name>
    <dbReference type="NCBI Taxonomy" id="5857"/>
    <lineage>
        <taxon>Eukaryota</taxon>
        <taxon>Sar</taxon>
        <taxon>Alveolata</taxon>
        <taxon>Apicomplexa</taxon>
        <taxon>Aconoidasida</taxon>
        <taxon>Haemosporida</taxon>
        <taxon>Plasmodiidae</taxon>
        <taxon>Plasmodium</taxon>
        <taxon>Plasmodium (Plasmodium)</taxon>
    </lineage>
</organism>
<dbReference type="OrthoDB" id="383264at2759"/>
<dbReference type="VEuPathDB" id="PlasmoDB:AK88_05471"/>
<name>A0A0D9QGP9_PLAFR</name>
<accession>A0A0D9QGP9</accession>
<evidence type="ECO:0000313" key="2">
    <source>
        <dbReference type="Proteomes" id="UP000054561"/>
    </source>
</evidence>
<gene>
    <name evidence="1" type="ORF">AK88_05471</name>
</gene>
<dbReference type="RefSeq" id="XP_012338496.1">
    <property type="nucleotide sequence ID" value="XM_012483073.1"/>
</dbReference>
<dbReference type="EMBL" id="KQ001775">
    <property type="protein sequence ID" value="KJP84901.1"/>
    <property type="molecule type" value="Genomic_DNA"/>
</dbReference>